<comment type="caution">
    <text evidence="1">The sequence shown here is derived from an EMBL/GenBank/DDBJ whole genome shotgun (WGS) entry which is preliminary data.</text>
</comment>
<reference evidence="1 2" key="1">
    <citation type="submission" date="2021-01" db="EMBL/GenBank/DDBJ databases">
        <authorList>
            <person name="Ruan W."/>
            <person name="Khan S.A."/>
            <person name="Jeon C.O."/>
        </authorList>
    </citation>
    <scope>NUCLEOTIDE SEQUENCE [LARGE SCALE GENOMIC DNA]</scope>
    <source>
        <strain evidence="1 2">R798</strain>
    </source>
</reference>
<name>A0ABS7SN46_9BURK</name>
<reference evidence="1 2" key="2">
    <citation type="submission" date="2021-08" db="EMBL/GenBank/DDBJ databases">
        <title>Massilia sp. R798.</title>
        <authorList>
            <person name="Baek J.H."/>
            <person name="Jung H.S."/>
            <person name="Kim K.R."/>
            <person name="Jeon C.O."/>
        </authorList>
    </citation>
    <scope>NUCLEOTIDE SEQUENCE [LARGE SCALE GENOMIC DNA]</scope>
    <source>
        <strain evidence="1 2">R798</strain>
    </source>
</reference>
<dbReference type="PANTHER" id="PTHR35564">
    <property type="match status" value="1"/>
</dbReference>
<proteinExistence type="predicted"/>
<accession>A0ABS7SN46</accession>
<keyword evidence="2" id="KW-1185">Reference proteome</keyword>
<dbReference type="InterPro" id="IPR010732">
    <property type="entry name" value="T6SS_TssG-like"/>
</dbReference>
<dbReference type="NCBIfam" id="TIGR03347">
    <property type="entry name" value="VI_chp_1"/>
    <property type="match status" value="1"/>
</dbReference>
<dbReference type="Proteomes" id="UP000809349">
    <property type="component" value="Unassembled WGS sequence"/>
</dbReference>
<dbReference type="EMBL" id="JAFBIL020000003">
    <property type="protein sequence ID" value="MBZ2207611.1"/>
    <property type="molecule type" value="Genomic_DNA"/>
</dbReference>
<protein>
    <submittedName>
        <fullName evidence="1">Type VI secretion system baseplate subunit TssG</fullName>
    </submittedName>
</protein>
<sequence>MSASLRRKSVIQRLLDEPYRFEFGQAVNLIVLWLGSQGVPRERALLDHLRFENSLSLAFPPSQIERLAAICDEDIVSEKDLAQKLNEDRALQFTVTPTFMGFLGENGALPHHYTERIAAHQLLGKDEAPRAFLDVFSNRALALFYESWRKNRIEQSIGDGKDNYLPLLLSLAGFQPQASNDNAEGISDETIALFAGVLQQRPVSPVVLARVLACVLEVAIDVEESVGFWSVLGPHEQCAPGLMNATLGYNTILGERTWRPDLGARLSVGPMHREQFETFLPGGCAALSLAKMLTLFGDHTVVYEIRLNLHADDIRPIVLGGQVAVGARLGQNSFLISESSSSDRDDVFYHIAPTAPLPPRSAVRTHPLS</sequence>
<organism evidence="1 2">
    <name type="scientific">Massilia soli</name>
    <dbReference type="NCBI Taxonomy" id="2792854"/>
    <lineage>
        <taxon>Bacteria</taxon>
        <taxon>Pseudomonadati</taxon>
        <taxon>Pseudomonadota</taxon>
        <taxon>Betaproteobacteria</taxon>
        <taxon>Burkholderiales</taxon>
        <taxon>Oxalobacteraceae</taxon>
        <taxon>Telluria group</taxon>
        <taxon>Massilia</taxon>
    </lineage>
</organism>
<dbReference type="PANTHER" id="PTHR35564:SF4">
    <property type="entry name" value="CYTOPLASMIC PROTEIN"/>
    <property type="match status" value="1"/>
</dbReference>
<dbReference type="RefSeq" id="WP_223468093.1">
    <property type="nucleotide sequence ID" value="NZ_JAFBIL020000003.1"/>
</dbReference>
<dbReference type="Pfam" id="PF06996">
    <property type="entry name" value="T6SS_TssG"/>
    <property type="match status" value="1"/>
</dbReference>
<gene>
    <name evidence="1" type="primary">tssG</name>
    <name evidence="1" type="ORF">I4X03_010100</name>
</gene>
<evidence type="ECO:0000313" key="2">
    <source>
        <dbReference type="Proteomes" id="UP000809349"/>
    </source>
</evidence>
<evidence type="ECO:0000313" key="1">
    <source>
        <dbReference type="EMBL" id="MBZ2207611.1"/>
    </source>
</evidence>